<comment type="caution">
    <text evidence="6">The sequence shown here is derived from an EMBL/GenBank/DDBJ whole genome shotgun (WGS) entry which is preliminary data.</text>
</comment>
<dbReference type="GO" id="GO:0016747">
    <property type="term" value="F:acyltransferase activity, transferring groups other than amino-acyl groups"/>
    <property type="evidence" value="ECO:0007669"/>
    <property type="project" value="InterPro"/>
</dbReference>
<evidence type="ECO:0000256" key="2">
    <source>
        <dbReference type="ARBA" id="ARBA00022729"/>
    </source>
</evidence>
<gene>
    <name evidence="6" type="ORF">BamIOP4010DRAFT_1479</name>
</gene>
<sequence>MMADQYMDRVVLSERHSVIYCAASVAARTSVELNATIAGGLPDGTNLILLINGDALTEQHATEIGFVPTKGGYYQYLKPSVKGERLCHAFDVLPEVTSVNIRLWGIGVPPVVLDDLRVTGVDAEGIRFLAARPRRIIKKWESLAAQEPRPVAANLLVAKHACGPACVVHCNRWFDSMDGYEQRTGRSEFGRDDVYVERDTGELIPASMHRARPAMLGIPDSIDAYWSDIGDKSRNMVRKARRLGYAFRAIDPDEYGQDIYEIRTSDPMRQGRSIPEYYYKNPPEHVLKPSSVGCRLHTERFYGVFKDDHLVAYVTLFLFGELAQVNHLLCHRDHASSGAMNLNVFHVVDELIRHQPEVRVLNYLYIGQSQGGINHFKESVGFRDVAFMAYDSVVELYARHQENRSSIDSATAPSVPSFKPKVKGADRAFMREQVSGDVMQAIERRIGRRVARLPMPVYHEFERYLSRGLSETVIDWMEGSCFAVPFPDRIPDADDRLCNYMRRRFKQSPISNDGFETAFKGSDFRVLGYFQVSDDDALFFRGLLVVEKLTPVGKSKVRGLTEAFEKFGKGGLRPDSVVRNKPQGTFLTRDRFMASVPMEGASLDRVCLADEYQPLADGWRLGNIAKMSFPYSTATVDVELNKKFAWNSELPNNSVRMWYYSLIYIGRLLATYHKSKDAASLDLALSLTSDYLDYVAVAEHRTGVNGIASADHATAERLKVMLTLHQIVRESKDIRGVALLPRLLDEMHYCAEWLTEEANLGVGNHQLMGCMSLMLTYSLLTNEAGAVYLETALRRVRSLLGASFDKDGLCNENTIGYHNFNLSLYTKIHEALGKLGIAASMRADIEPVLDNAMRALRLAIFPNGMIPPIGDSPRYDSRVTSVNKSFCFFESGFAVVKRDDFYMSLICGGRTNWHKHMDDTAIYLQYKGEDVFVDGGSYSYDQRNPHTRCITSSAGHSGVFLTQFDGLPRYELIAKYGPVSGSIKRFEESDDGVRIECAYSVPGCWTSFRRFVFVHWLGEVVIVDMVKSPDPAAAVQRFLLAPDVSAHAEQGIIRLQGETFEGAIIHSSRHADFYRGEQDGKVRGWSTYDFGEISPTTGIDLSGGPVAGEFSSIVVLNGTDPQGGSDRARAFANKSDPFFTN</sequence>
<dbReference type="PANTHER" id="PTHR39210:SF1">
    <property type="entry name" value="HEPARIN-SULFATE LYASE"/>
    <property type="match status" value="1"/>
</dbReference>
<dbReference type="GO" id="GO:0016829">
    <property type="term" value="F:lyase activity"/>
    <property type="evidence" value="ECO:0007669"/>
    <property type="project" value="UniProtKB-KW"/>
</dbReference>
<dbReference type="InterPro" id="IPR008929">
    <property type="entry name" value="Chondroitin_lyas"/>
</dbReference>
<dbReference type="InterPro" id="IPR016181">
    <property type="entry name" value="Acyl_CoA_acyltransferase"/>
</dbReference>
<keyword evidence="3" id="KW-0574">Periplasm</keyword>
<dbReference type="Pfam" id="PF16889">
    <property type="entry name" value="Hepar_II_III_N"/>
    <property type="match status" value="1"/>
</dbReference>
<name>B1FBS0_9BURK</name>
<dbReference type="Pfam" id="PF07940">
    <property type="entry name" value="Hepar_II_III_C"/>
    <property type="match status" value="1"/>
</dbReference>
<keyword evidence="2" id="KW-0732">Signal</keyword>
<protein>
    <submittedName>
        <fullName evidence="6">Heparinase II/III family protein</fullName>
    </submittedName>
</protein>
<dbReference type="Gene3D" id="1.50.10.100">
    <property type="entry name" value="Chondroitin AC/alginate lyase"/>
    <property type="match status" value="1"/>
</dbReference>
<organism evidence="6 7">
    <name type="scientific">Burkholderia ambifaria IOP40-10</name>
    <dbReference type="NCBI Taxonomy" id="396596"/>
    <lineage>
        <taxon>Bacteria</taxon>
        <taxon>Pseudomonadati</taxon>
        <taxon>Pseudomonadota</taxon>
        <taxon>Betaproteobacteria</taxon>
        <taxon>Burkholderiales</taxon>
        <taxon>Burkholderiaceae</taxon>
        <taxon>Burkholderia</taxon>
        <taxon>Burkholderia cepacia complex</taxon>
    </lineage>
</organism>
<proteinExistence type="predicted"/>
<dbReference type="AlphaFoldDB" id="B1FBS0"/>
<evidence type="ECO:0000259" key="5">
    <source>
        <dbReference type="PROSITE" id="PS51186"/>
    </source>
</evidence>
<dbReference type="EMBL" id="ABLC01000022">
    <property type="protein sequence ID" value="EDT05014.1"/>
    <property type="molecule type" value="Genomic_DNA"/>
</dbReference>
<dbReference type="SUPFAM" id="SSF48230">
    <property type="entry name" value="Chondroitin AC/alginate lyase"/>
    <property type="match status" value="1"/>
</dbReference>
<dbReference type="SUPFAM" id="SSF55729">
    <property type="entry name" value="Acyl-CoA N-acyltransferases (Nat)"/>
    <property type="match status" value="1"/>
</dbReference>
<evidence type="ECO:0000256" key="3">
    <source>
        <dbReference type="ARBA" id="ARBA00022764"/>
    </source>
</evidence>
<feature type="domain" description="N-acetyltransferase" evidence="5">
    <location>
        <begin position="245"/>
        <end position="403"/>
    </location>
</feature>
<dbReference type="Proteomes" id="UP000005463">
    <property type="component" value="Unassembled WGS sequence"/>
</dbReference>
<evidence type="ECO:0000256" key="4">
    <source>
        <dbReference type="ARBA" id="ARBA00023239"/>
    </source>
</evidence>
<evidence type="ECO:0000313" key="7">
    <source>
        <dbReference type="Proteomes" id="UP000005463"/>
    </source>
</evidence>
<dbReference type="PANTHER" id="PTHR39210">
    <property type="entry name" value="HEPARIN-SULFATE LYASE"/>
    <property type="match status" value="1"/>
</dbReference>
<evidence type="ECO:0000313" key="6">
    <source>
        <dbReference type="EMBL" id="EDT05014.1"/>
    </source>
</evidence>
<dbReference type="Gene3D" id="3.40.630.30">
    <property type="match status" value="1"/>
</dbReference>
<comment type="subcellular location">
    <subcellularLocation>
        <location evidence="1">Periplasm</location>
    </subcellularLocation>
</comment>
<dbReference type="InterPro" id="IPR031680">
    <property type="entry name" value="Hepar_II_III_N"/>
</dbReference>
<dbReference type="Gene3D" id="2.70.98.70">
    <property type="match status" value="1"/>
</dbReference>
<reference evidence="6 7" key="1">
    <citation type="submission" date="2008-03" db="EMBL/GenBank/DDBJ databases">
        <title>Sequencing of the draft genome and assembly of Burkholderia ambifaria IOP40-10.</title>
        <authorList>
            <consortium name="US DOE Joint Genome Institute (JGI-PGF)"/>
            <person name="Copeland A."/>
            <person name="Lucas S."/>
            <person name="Lapidus A."/>
            <person name="Glavina del Rio T."/>
            <person name="Dalin E."/>
            <person name="Tice H."/>
            <person name="Bruce D."/>
            <person name="Goodwin L."/>
            <person name="Pitluck S."/>
            <person name="Larimer F."/>
            <person name="Land M.L."/>
            <person name="Hauser L."/>
            <person name="Tiedje J."/>
            <person name="Richardson P."/>
        </authorList>
    </citation>
    <scope>NUCLEOTIDE SEQUENCE [LARGE SCALE GENOMIC DNA]</scope>
    <source>
        <strain evidence="6 7">IOP40-10</strain>
    </source>
</reference>
<dbReference type="PROSITE" id="PS51186">
    <property type="entry name" value="GNAT"/>
    <property type="match status" value="1"/>
</dbReference>
<evidence type="ECO:0000256" key="1">
    <source>
        <dbReference type="ARBA" id="ARBA00004418"/>
    </source>
</evidence>
<keyword evidence="4" id="KW-0456">Lyase</keyword>
<dbReference type="InterPro" id="IPR000182">
    <property type="entry name" value="GNAT_dom"/>
</dbReference>
<dbReference type="GO" id="GO:0042597">
    <property type="term" value="C:periplasmic space"/>
    <property type="evidence" value="ECO:0007669"/>
    <property type="project" value="UniProtKB-SubCell"/>
</dbReference>
<dbReference type="InterPro" id="IPR012480">
    <property type="entry name" value="Hepar_II_III_C"/>
</dbReference>
<dbReference type="PATRIC" id="fig|396596.7.peg.6435"/>
<accession>B1FBS0</accession>